<organism evidence="5 6">
    <name type="scientific">Candidatus Yonathbacteria bacterium RIFOXYD1_FULL_52_36</name>
    <dbReference type="NCBI Taxonomy" id="1802730"/>
    <lineage>
        <taxon>Bacteria</taxon>
        <taxon>Candidatus Yonathiibacteriota</taxon>
    </lineage>
</organism>
<keyword evidence="3" id="KW-0949">S-adenosyl-L-methionine</keyword>
<dbReference type="PANTHER" id="PTHR43042">
    <property type="entry name" value="SAM-DEPENDENT METHYLTRANSFERASE"/>
    <property type="match status" value="1"/>
</dbReference>
<accession>A0A1G2SPE2</accession>
<dbReference type="InterPro" id="IPR019614">
    <property type="entry name" value="SAM-dep_methyl-trfase"/>
</dbReference>
<dbReference type="Gene3D" id="2.60.40.1180">
    <property type="entry name" value="Golgi alpha-mannosidase II"/>
    <property type="match status" value="1"/>
</dbReference>
<sequence>MSHNDHLFILSTKPERGFALLDSGNGMKLERYGDVVLARPDPQALWLPHLPESAWQKADGTFAREGKHAGWDIRANAPKRWQIEYGGLKFFVKPSSFKHTGIFPEQQPNWDFIRARITAAKRPVSVLNLFGYTGGATLAAAQAGAEVVHVDGSKVAIGWARDNAEISGLADKPIRWILDDARKFIEREIKRGRTYDGIIMDPPAFGHGPGGELWKIEEHFLGLLELAKKVLTPDPLFFIINGYASGYSPIAYENNLRELMKEFGGTIEIGELAIEEDSSGRLLPCGIFARWYAV</sequence>
<evidence type="ECO:0000313" key="5">
    <source>
        <dbReference type="EMBL" id="OHA86251.1"/>
    </source>
</evidence>
<dbReference type="CDD" id="cd02440">
    <property type="entry name" value="AdoMet_MTases"/>
    <property type="match status" value="1"/>
</dbReference>
<evidence type="ECO:0000259" key="4">
    <source>
        <dbReference type="Pfam" id="PF10672"/>
    </source>
</evidence>
<proteinExistence type="predicted"/>
<dbReference type="Pfam" id="PF10672">
    <property type="entry name" value="Methyltrans_SAM"/>
    <property type="match status" value="1"/>
</dbReference>
<evidence type="ECO:0000256" key="2">
    <source>
        <dbReference type="ARBA" id="ARBA00022679"/>
    </source>
</evidence>
<dbReference type="PANTHER" id="PTHR43042:SF2">
    <property type="entry name" value="SAM-DEPENDENT METHYLTRANSFERASE"/>
    <property type="match status" value="1"/>
</dbReference>
<dbReference type="Gene3D" id="3.40.50.150">
    <property type="entry name" value="Vaccinia Virus protein VP39"/>
    <property type="match status" value="1"/>
</dbReference>
<dbReference type="EMBL" id="MHUZ01000005">
    <property type="protein sequence ID" value="OHA86251.1"/>
    <property type="molecule type" value="Genomic_DNA"/>
</dbReference>
<dbReference type="Proteomes" id="UP000178168">
    <property type="component" value="Unassembled WGS sequence"/>
</dbReference>
<gene>
    <name evidence="5" type="ORF">A2591_01655</name>
</gene>
<name>A0A1G2SPE2_9BACT</name>
<dbReference type="AlphaFoldDB" id="A0A1G2SPE2"/>
<dbReference type="SUPFAM" id="SSF53335">
    <property type="entry name" value="S-adenosyl-L-methionine-dependent methyltransferases"/>
    <property type="match status" value="1"/>
</dbReference>
<evidence type="ECO:0000256" key="1">
    <source>
        <dbReference type="ARBA" id="ARBA00022603"/>
    </source>
</evidence>
<keyword evidence="2 5" id="KW-0808">Transferase</keyword>
<evidence type="ECO:0000313" key="6">
    <source>
        <dbReference type="Proteomes" id="UP000178168"/>
    </source>
</evidence>
<evidence type="ECO:0000256" key="3">
    <source>
        <dbReference type="ARBA" id="ARBA00022691"/>
    </source>
</evidence>
<reference evidence="5 6" key="1">
    <citation type="journal article" date="2016" name="Nat. Commun.">
        <title>Thousands of microbial genomes shed light on interconnected biogeochemical processes in an aquifer system.</title>
        <authorList>
            <person name="Anantharaman K."/>
            <person name="Brown C.T."/>
            <person name="Hug L.A."/>
            <person name="Sharon I."/>
            <person name="Castelle C.J."/>
            <person name="Probst A.J."/>
            <person name="Thomas B.C."/>
            <person name="Singh A."/>
            <person name="Wilkins M.J."/>
            <person name="Karaoz U."/>
            <person name="Brodie E.L."/>
            <person name="Williams K.H."/>
            <person name="Hubbard S.S."/>
            <person name="Banfield J.F."/>
        </authorList>
    </citation>
    <scope>NUCLEOTIDE SEQUENCE [LARGE SCALE GENOMIC DNA]</scope>
</reference>
<keyword evidence="1 5" id="KW-0489">Methyltransferase</keyword>
<protein>
    <submittedName>
        <fullName evidence="5">SAM-dependent methyltransferase</fullName>
    </submittedName>
</protein>
<dbReference type="InterPro" id="IPR029063">
    <property type="entry name" value="SAM-dependent_MTases_sf"/>
</dbReference>
<feature type="domain" description="S-adenosylmethionine-dependent methyltransferase" evidence="4">
    <location>
        <begin position="79"/>
        <end position="208"/>
    </location>
</feature>
<dbReference type="InterPro" id="IPR013780">
    <property type="entry name" value="Glyco_hydro_b"/>
</dbReference>
<dbReference type="GO" id="GO:0008168">
    <property type="term" value="F:methyltransferase activity"/>
    <property type="evidence" value="ECO:0007669"/>
    <property type="project" value="UniProtKB-KW"/>
</dbReference>
<dbReference type="STRING" id="1802730.A2591_01655"/>
<dbReference type="GO" id="GO:0032259">
    <property type="term" value="P:methylation"/>
    <property type="evidence" value="ECO:0007669"/>
    <property type="project" value="UniProtKB-KW"/>
</dbReference>
<comment type="caution">
    <text evidence="5">The sequence shown here is derived from an EMBL/GenBank/DDBJ whole genome shotgun (WGS) entry which is preliminary data.</text>
</comment>